<gene>
    <name evidence="1" type="ORF">GPY61_09950</name>
</gene>
<protein>
    <submittedName>
        <fullName evidence="1">5'-nucleotidase</fullName>
    </submittedName>
</protein>
<organism evidence="1 2">
    <name type="scientific">Massilia cellulosiltytica</name>
    <dbReference type="NCBI Taxonomy" id="2683234"/>
    <lineage>
        <taxon>Bacteria</taxon>
        <taxon>Pseudomonadati</taxon>
        <taxon>Pseudomonadota</taxon>
        <taxon>Betaproteobacteria</taxon>
        <taxon>Burkholderiales</taxon>
        <taxon>Oxalobacteraceae</taxon>
        <taxon>Telluria group</taxon>
        <taxon>Massilia</taxon>
    </lineage>
</organism>
<reference evidence="1 2" key="1">
    <citation type="submission" date="2019-12" db="EMBL/GenBank/DDBJ databases">
        <authorList>
            <person name="Li C."/>
            <person name="Zhao J."/>
        </authorList>
    </citation>
    <scope>NUCLEOTIDE SEQUENCE [LARGE SCALE GENOMIC DNA]</scope>
    <source>
        <strain evidence="1 2">NEAU-DD11</strain>
    </source>
</reference>
<dbReference type="Pfam" id="PF06189">
    <property type="entry name" value="5-nucleotidase"/>
    <property type="match status" value="1"/>
</dbReference>
<dbReference type="EMBL" id="WSES01000003">
    <property type="protein sequence ID" value="MVW60256.1"/>
    <property type="molecule type" value="Genomic_DNA"/>
</dbReference>
<proteinExistence type="predicted"/>
<accession>A0A7X3K7S9</accession>
<dbReference type="Proteomes" id="UP000443353">
    <property type="component" value="Unassembled WGS sequence"/>
</dbReference>
<dbReference type="GO" id="GO:0008253">
    <property type="term" value="F:5'-nucleotidase activity"/>
    <property type="evidence" value="ECO:0007669"/>
    <property type="project" value="InterPro"/>
</dbReference>
<dbReference type="PANTHER" id="PTHR31367:SF5">
    <property type="entry name" value="CYTOSOLIC 5'-NUCLEOTIDASE 1A"/>
    <property type="match status" value="1"/>
</dbReference>
<dbReference type="GO" id="GO:0005737">
    <property type="term" value="C:cytoplasm"/>
    <property type="evidence" value="ECO:0007669"/>
    <property type="project" value="InterPro"/>
</dbReference>
<dbReference type="PANTHER" id="PTHR31367">
    <property type="entry name" value="CYTOSOLIC 5'-NUCLEOTIDASE 1 FAMILY MEMBER"/>
    <property type="match status" value="1"/>
</dbReference>
<dbReference type="AlphaFoldDB" id="A0A7X3K7S9"/>
<keyword evidence="2" id="KW-1185">Reference proteome</keyword>
<sequence>MPPLDLSDTLVVGISATALFDLAEADAIYKARSIKNSQSALEEYRAYMLERENEPLRDGTGMALVRALLGLNRYAPFEAKPLVEVVVMSRNSPETGVRVFNNIRSRGLPISRHAFTGGESVVDYLDAFAVDLFLTTNVEDAQRVIDAQACAAAILKPPPHAAEAPPEDQVRIAFDGDAVLFDDSSELVYKTEGLDRFHTIEDEKQNEPMKDGPYAILLRRLARLQERLPFGADVSPVRIAIVTARSAPAEMRVINTLRHWGVYVNEIFFLGGVPKSKVVKAFRAHLFFDDQDLHLDPAARHVPSGRVPYRSDSPLFTPLPLDLIAEPPVLVEKVEAS</sequence>
<dbReference type="RefSeq" id="WP_160408427.1">
    <property type="nucleotide sequence ID" value="NZ_WSES01000003.1"/>
</dbReference>
<evidence type="ECO:0000313" key="2">
    <source>
        <dbReference type="Proteomes" id="UP000443353"/>
    </source>
</evidence>
<dbReference type="GO" id="GO:0000166">
    <property type="term" value="F:nucleotide binding"/>
    <property type="evidence" value="ECO:0007669"/>
    <property type="project" value="InterPro"/>
</dbReference>
<name>A0A7X3K7S9_9BURK</name>
<dbReference type="InterPro" id="IPR010394">
    <property type="entry name" value="5-nucleotidase"/>
</dbReference>
<dbReference type="GO" id="GO:0009117">
    <property type="term" value="P:nucleotide metabolic process"/>
    <property type="evidence" value="ECO:0007669"/>
    <property type="project" value="InterPro"/>
</dbReference>
<dbReference type="GO" id="GO:0000287">
    <property type="term" value="F:magnesium ion binding"/>
    <property type="evidence" value="ECO:0007669"/>
    <property type="project" value="InterPro"/>
</dbReference>
<evidence type="ECO:0000313" key="1">
    <source>
        <dbReference type="EMBL" id="MVW60256.1"/>
    </source>
</evidence>
<comment type="caution">
    <text evidence="1">The sequence shown here is derived from an EMBL/GenBank/DDBJ whole genome shotgun (WGS) entry which is preliminary data.</text>
</comment>